<sequence length="66" mass="6967">MPPKRMTANPVRPARHRAGKALGASSESESDSEASEAEVEQPTKPEHKIAPPPKAPSAGRIVSNPE</sequence>
<organism evidence="1 2">
    <name type="scientific">Xylaria curta</name>
    <dbReference type="NCBI Taxonomy" id="42375"/>
    <lineage>
        <taxon>Eukaryota</taxon>
        <taxon>Fungi</taxon>
        <taxon>Dikarya</taxon>
        <taxon>Ascomycota</taxon>
        <taxon>Pezizomycotina</taxon>
        <taxon>Sordariomycetes</taxon>
        <taxon>Xylariomycetidae</taxon>
        <taxon>Xylariales</taxon>
        <taxon>Xylariaceae</taxon>
        <taxon>Xylaria</taxon>
    </lineage>
</organism>
<comment type="caution">
    <text evidence="1">The sequence shown here is derived from an EMBL/GenBank/DDBJ whole genome shotgun (WGS) entry which is preliminary data.</text>
</comment>
<dbReference type="Proteomes" id="UP001143856">
    <property type="component" value="Unassembled WGS sequence"/>
</dbReference>
<keyword evidence="2" id="KW-1185">Reference proteome</keyword>
<accession>A0ACC1P2R5</accession>
<proteinExistence type="predicted"/>
<gene>
    <name evidence="1" type="ORF">NUW58_g5828</name>
</gene>
<evidence type="ECO:0000313" key="1">
    <source>
        <dbReference type="EMBL" id="KAJ2984874.1"/>
    </source>
</evidence>
<reference evidence="1" key="1">
    <citation type="submission" date="2022-10" db="EMBL/GenBank/DDBJ databases">
        <title>Genome Sequence of Xylaria curta.</title>
        <authorList>
            <person name="Buettner E."/>
        </authorList>
    </citation>
    <scope>NUCLEOTIDE SEQUENCE</scope>
    <source>
        <strain evidence="1">Babe10</strain>
    </source>
</reference>
<dbReference type="EMBL" id="JAPDGR010001209">
    <property type="protein sequence ID" value="KAJ2984874.1"/>
    <property type="molecule type" value="Genomic_DNA"/>
</dbReference>
<evidence type="ECO:0000313" key="2">
    <source>
        <dbReference type="Proteomes" id="UP001143856"/>
    </source>
</evidence>
<name>A0ACC1P2R5_9PEZI</name>
<protein>
    <submittedName>
        <fullName evidence="1">Uncharacterized protein</fullName>
    </submittedName>
</protein>